<dbReference type="EMBL" id="JAINVV010000008">
    <property type="protein sequence ID" value="MBY8824264.1"/>
    <property type="molecule type" value="Genomic_DNA"/>
</dbReference>
<accession>A0ABS7PW99</accession>
<evidence type="ECO:0000313" key="4">
    <source>
        <dbReference type="Proteomes" id="UP000706039"/>
    </source>
</evidence>
<feature type="signal peptide" evidence="1">
    <location>
        <begin position="1"/>
        <end position="19"/>
    </location>
</feature>
<dbReference type="InterPro" id="IPR050491">
    <property type="entry name" value="AmpC-like"/>
</dbReference>
<dbReference type="RefSeq" id="WP_222991339.1">
    <property type="nucleotide sequence ID" value="NZ_JAINVV010000008.1"/>
</dbReference>
<dbReference type="Pfam" id="PF00144">
    <property type="entry name" value="Beta-lactamase"/>
    <property type="match status" value="1"/>
</dbReference>
<reference evidence="3 4" key="1">
    <citation type="submission" date="2021-08" db="EMBL/GenBank/DDBJ databases">
        <authorList>
            <person name="Tuo L."/>
        </authorList>
    </citation>
    <scope>NUCLEOTIDE SEQUENCE [LARGE SCALE GENOMIC DNA]</scope>
    <source>
        <strain evidence="3 4">JCM 31229</strain>
    </source>
</reference>
<feature type="domain" description="Beta-lactamase-related" evidence="2">
    <location>
        <begin position="35"/>
        <end position="347"/>
    </location>
</feature>
<dbReference type="Gene3D" id="3.40.710.10">
    <property type="entry name" value="DD-peptidase/beta-lactamase superfamily"/>
    <property type="match status" value="1"/>
</dbReference>
<sequence>MHAGTVCVALAVLASAGRAAPPGQADFDGIFARWSSASAPGCAVGVEDRGRAVFRAYGMADLEHDAANTPATIFEAGSVSKQFTAAAILLLAQDGRLRLDDDIRKYLPEMPDYGAVITIDHLLTHSSGLRDWGFLTEIEGWPRTTRAMTQSDILDMIARQKRLNHRPGAEYSYTNSGYSLLAIIVERVSGRSFADFSRDAIFDRLGMKSTRWRSDFRQIVKGRAIAYAQSPTGYVQRMPFEDAIGAGGLLTTVGDLLIWNRALTAHGLGSFVAAEFERRGTLNDGRRIRYARGLRIENRGGMPEISHAGATGAYRAWLGRFPDAGLSIAILCNAGDVGGSAVGLGYAVADRFLPAGKAPVAKPVPVDLSRYRGLFAHQGTRLPLAFAMDGTALLAGNRAVLRPIGPDRFLMGDDLLIFDGPDRLRVEDADGNIAFYGRVSAVASVEAQPYLGRYASAELGAAYSVERRDGGIALRLERRPDIMVPLRPAYRDTFLYDTRFGPNTAIVRFIRDAAGKIAAMDVGWNDRVRDVRFDRTGP</sequence>
<name>A0ABS7PW99_9SPHN</name>
<dbReference type="PANTHER" id="PTHR46825:SF9">
    <property type="entry name" value="BETA-LACTAMASE-RELATED DOMAIN-CONTAINING PROTEIN"/>
    <property type="match status" value="1"/>
</dbReference>
<keyword evidence="4" id="KW-1185">Reference proteome</keyword>
<keyword evidence="1" id="KW-0732">Signal</keyword>
<dbReference type="PANTHER" id="PTHR46825">
    <property type="entry name" value="D-ALANYL-D-ALANINE-CARBOXYPEPTIDASE/ENDOPEPTIDASE AMPH"/>
    <property type="match status" value="1"/>
</dbReference>
<dbReference type="SUPFAM" id="SSF56601">
    <property type="entry name" value="beta-lactamase/transpeptidase-like"/>
    <property type="match status" value="1"/>
</dbReference>
<proteinExistence type="predicted"/>
<gene>
    <name evidence="3" type="ORF">K7G82_18305</name>
</gene>
<organism evidence="3 4">
    <name type="scientific">Sphingomonas colocasiae</name>
    <dbReference type="NCBI Taxonomy" id="1848973"/>
    <lineage>
        <taxon>Bacteria</taxon>
        <taxon>Pseudomonadati</taxon>
        <taxon>Pseudomonadota</taxon>
        <taxon>Alphaproteobacteria</taxon>
        <taxon>Sphingomonadales</taxon>
        <taxon>Sphingomonadaceae</taxon>
        <taxon>Sphingomonas</taxon>
    </lineage>
</organism>
<dbReference type="Proteomes" id="UP000706039">
    <property type="component" value="Unassembled WGS sequence"/>
</dbReference>
<comment type="caution">
    <text evidence="3">The sequence shown here is derived from an EMBL/GenBank/DDBJ whole genome shotgun (WGS) entry which is preliminary data.</text>
</comment>
<feature type="chain" id="PRO_5047173736" evidence="1">
    <location>
        <begin position="20"/>
        <end position="538"/>
    </location>
</feature>
<protein>
    <submittedName>
        <fullName evidence="3">Beta-lactamase family protein</fullName>
    </submittedName>
</protein>
<evidence type="ECO:0000256" key="1">
    <source>
        <dbReference type="SAM" id="SignalP"/>
    </source>
</evidence>
<dbReference type="InterPro" id="IPR012338">
    <property type="entry name" value="Beta-lactam/transpept-like"/>
</dbReference>
<evidence type="ECO:0000259" key="2">
    <source>
        <dbReference type="Pfam" id="PF00144"/>
    </source>
</evidence>
<evidence type="ECO:0000313" key="3">
    <source>
        <dbReference type="EMBL" id="MBY8824264.1"/>
    </source>
</evidence>
<dbReference type="InterPro" id="IPR001466">
    <property type="entry name" value="Beta-lactam-related"/>
</dbReference>